<dbReference type="Gene3D" id="1.25.40.10">
    <property type="entry name" value="Tetratricopeptide repeat domain"/>
    <property type="match status" value="1"/>
</dbReference>
<keyword evidence="2" id="KW-1185">Reference proteome</keyword>
<name>A0ABR2L5T9_9EUKA</name>
<dbReference type="SUPFAM" id="SSF48452">
    <property type="entry name" value="TPR-like"/>
    <property type="match status" value="1"/>
</dbReference>
<reference evidence="1 2" key="1">
    <citation type="submission" date="2024-04" db="EMBL/GenBank/DDBJ databases">
        <title>Tritrichomonas musculus Genome.</title>
        <authorList>
            <person name="Alves-Ferreira E."/>
            <person name="Grigg M."/>
            <person name="Lorenzi H."/>
            <person name="Galac M."/>
        </authorList>
    </citation>
    <scope>NUCLEOTIDE SEQUENCE [LARGE SCALE GENOMIC DNA]</scope>
    <source>
        <strain evidence="1 2">EAF2021</strain>
    </source>
</reference>
<evidence type="ECO:0000313" key="2">
    <source>
        <dbReference type="Proteomes" id="UP001470230"/>
    </source>
</evidence>
<evidence type="ECO:0000313" key="1">
    <source>
        <dbReference type="EMBL" id="KAK8898725.1"/>
    </source>
</evidence>
<sequence length="458" mass="53479">MNEKEFSDKLQLIDEKSFKFWYEQMKNAIKNGILEDAEVSQVQMIRFFRGDRFQSTLSQIKINEYYKNIIQFIIHNENGVNDDLTYLRLSLCHLAIGDYLRAFKYIGLVDKKDDLPHEYYFILGICNVYFKRFKIAIDFFKISELSDDNIIKFDSIYLKAFSLSKIGNIDESVSQFQLLNDPIYFHPQIAKEDIEFQLACMVNQINNNKPCSSLTPYFSFSPTQTSSIYLSLENKNIDIISLQRAFELIQNGKYRDAFDALNNITIDYTSKYDRSLLMGYCFYNQYDYSNAYRCLYPLLAFDQIGWSIWFLVGLILIRTGRFQNAMAAFGNARAANASSIKTLLNLASSCELDGQLKDAEKIYNEIPENDSFYQYAKSRIIYIHDKYEKSFEIIVNPEIFEISIHEFYEPPSERAASNFINCPLLLSKETVNFLGCEPDFSEIHKRVTMFPKCADFKT</sequence>
<dbReference type="Pfam" id="PF14559">
    <property type="entry name" value="TPR_19"/>
    <property type="match status" value="1"/>
</dbReference>
<dbReference type="EMBL" id="JAPFFF010000001">
    <property type="protein sequence ID" value="KAK8898725.1"/>
    <property type="molecule type" value="Genomic_DNA"/>
</dbReference>
<protein>
    <recommendedName>
        <fullName evidence="3">TPR Domain containing protein</fullName>
    </recommendedName>
</protein>
<proteinExistence type="predicted"/>
<comment type="caution">
    <text evidence="1">The sequence shown here is derived from an EMBL/GenBank/DDBJ whole genome shotgun (WGS) entry which is preliminary data.</text>
</comment>
<dbReference type="InterPro" id="IPR011990">
    <property type="entry name" value="TPR-like_helical_dom_sf"/>
</dbReference>
<gene>
    <name evidence="1" type="ORF">M9Y10_001017</name>
</gene>
<organism evidence="1 2">
    <name type="scientific">Tritrichomonas musculus</name>
    <dbReference type="NCBI Taxonomy" id="1915356"/>
    <lineage>
        <taxon>Eukaryota</taxon>
        <taxon>Metamonada</taxon>
        <taxon>Parabasalia</taxon>
        <taxon>Tritrichomonadida</taxon>
        <taxon>Tritrichomonadidae</taxon>
        <taxon>Tritrichomonas</taxon>
    </lineage>
</organism>
<evidence type="ECO:0008006" key="3">
    <source>
        <dbReference type="Google" id="ProtNLM"/>
    </source>
</evidence>
<accession>A0ABR2L5T9</accession>
<dbReference type="Proteomes" id="UP001470230">
    <property type="component" value="Unassembled WGS sequence"/>
</dbReference>